<dbReference type="AlphaFoldDB" id="A0A5C8GKZ6"/>
<name>A0A5C8GKZ6_9BACT</name>
<evidence type="ECO:0000313" key="2">
    <source>
        <dbReference type="EMBL" id="TXJ62371.1"/>
    </source>
</evidence>
<keyword evidence="3" id="KW-1185">Reference proteome</keyword>
<protein>
    <submittedName>
        <fullName evidence="2">Uncharacterized protein</fullName>
    </submittedName>
</protein>
<gene>
    <name evidence="2" type="ORF">ETF27_04795</name>
</gene>
<comment type="caution">
    <text evidence="2">The sequence shown here is derived from an EMBL/GenBank/DDBJ whole genome shotgun (WGS) entry which is preliminary data.</text>
</comment>
<reference evidence="3" key="1">
    <citation type="submission" date="2019-05" db="EMBL/GenBank/DDBJ databases">
        <title>Prevotella brunnea sp. nov., isolated from a wound of a patient.</title>
        <authorList>
            <person name="Buhl M."/>
        </authorList>
    </citation>
    <scope>NUCLEOTIDE SEQUENCE [LARGE SCALE GENOMIC DNA]</scope>
    <source>
        <strain evidence="3">A2672</strain>
    </source>
</reference>
<evidence type="ECO:0000313" key="3">
    <source>
        <dbReference type="Proteomes" id="UP000321612"/>
    </source>
</evidence>
<dbReference type="EMBL" id="SDIK01000032">
    <property type="protein sequence ID" value="TXJ62371.1"/>
    <property type="molecule type" value="Genomic_DNA"/>
</dbReference>
<dbReference type="OrthoDB" id="1086519at2"/>
<keyword evidence="1" id="KW-0732">Signal</keyword>
<organism evidence="2 3">
    <name type="scientific">Prevotella brunnea</name>
    <dbReference type="NCBI Taxonomy" id="2508867"/>
    <lineage>
        <taxon>Bacteria</taxon>
        <taxon>Pseudomonadati</taxon>
        <taxon>Bacteroidota</taxon>
        <taxon>Bacteroidia</taxon>
        <taxon>Bacteroidales</taxon>
        <taxon>Prevotellaceae</taxon>
        <taxon>Prevotella</taxon>
    </lineage>
</organism>
<sequence>MERLICLIATIVFMTMATAQNNVEQYANSKSDENQNVIVCDTLSSANKNNSVFKGHFENEEYQVWLDLDLYHQTVIVPNQEVFGNLPGYLGAKRDTRKWLITDSEVQGKEALLTIINDYGSEDLTARITLNDDGSYTFTQEKGSTIRIVVNRKWVKLPKKLIFVKK</sequence>
<accession>A0A5C8GKZ6</accession>
<dbReference type="Proteomes" id="UP000321612">
    <property type="component" value="Unassembled WGS sequence"/>
</dbReference>
<dbReference type="RefSeq" id="WP_130830686.1">
    <property type="nucleotide sequence ID" value="NZ_SDIK01000032.1"/>
</dbReference>
<feature type="chain" id="PRO_5022688759" evidence="1">
    <location>
        <begin position="20"/>
        <end position="166"/>
    </location>
</feature>
<feature type="signal peptide" evidence="1">
    <location>
        <begin position="1"/>
        <end position="19"/>
    </location>
</feature>
<evidence type="ECO:0000256" key="1">
    <source>
        <dbReference type="SAM" id="SignalP"/>
    </source>
</evidence>
<proteinExistence type="predicted"/>